<dbReference type="Gene3D" id="3.90.230.10">
    <property type="entry name" value="Creatinase/methionine aminopeptidase superfamily"/>
    <property type="match status" value="1"/>
</dbReference>
<dbReference type="EMBL" id="DRDR01000154">
    <property type="protein sequence ID" value="HDL60516.1"/>
    <property type="molecule type" value="Genomic_DNA"/>
</dbReference>
<proteinExistence type="predicted"/>
<feature type="non-terminal residue" evidence="3">
    <location>
        <position position="349"/>
    </location>
</feature>
<comment type="caution">
    <text evidence="3">The sequence shown here is derived from an EMBL/GenBank/DDBJ whole genome shotgun (WGS) entry which is preliminary data.</text>
</comment>
<dbReference type="Pfam" id="PF01321">
    <property type="entry name" value="Creatinase_N"/>
    <property type="match status" value="1"/>
</dbReference>
<feature type="domain" description="Peptidase M24" evidence="1">
    <location>
        <begin position="132"/>
        <end position="348"/>
    </location>
</feature>
<evidence type="ECO:0000259" key="1">
    <source>
        <dbReference type="Pfam" id="PF00557"/>
    </source>
</evidence>
<keyword evidence="3" id="KW-0645">Protease</keyword>
<evidence type="ECO:0000259" key="2">
    <source>
        <dbReference type="Pfam" id="PF01321"/>
    </source>
</evidence>
<dbReference type="InterPro" id="IPR036005">
    <property type="entry name" value="Creatinase/aminopeptidase-like"/>
</dbReference>
<gene>
    <name evidence="3" type="ORF">ENH14_03565</name>
</gene>
<dbReference type="InterPro" id="IPR050659">
    <property type="entry name" value="Peptidase_M24B"/>
</dbReference>
<name>A0A7V0LV24_UNCW3</name>
<dbReference type="InterPro" id="IPR000587">
    <property type="entry name" value="Creatinase_N"/>
</dbReference>
<reference evidence="3" key="1">
    <citation type="journal article" date="2020" name="mSystems">
        <title>Genome- and Community-Level Interaction Insights into Carbon Utilization and Element Cycling Functions of Hydrothermarchaeota in Hydrothermal Sediment.</title>
        <authorList>
            <person name="Zhou Z."/>
            <person name="Liu Y."/>
            <person name="Xu W."/>
            <person name="Pan J."/>
            <person name="Luo Z.H."/>
            <person name="Li M."/>
        </authorList>
    </citation>
    <scope>NUCLEOTIDE SEQUENCE [LARGE SCALE GENOMIC DNA]</scope>
    <source>
        <strain evidence="3">HyVt-28</strain>
    </source>
</reference>
<dbReference type="SUPFAM" id="SSF53092">
    <property type="entry name" value="Creatinase/prolidase N-terminal domain"/>
    <property type="match status" value="1"/>
</dbReference>
<dbReference type="AlphaFoldDB" id="A0A7V0LV24"/>
<keyword evidence="3" id="KW-0031">Aminopeptidase</keyword>
<dbReference type="PANTHER" id="PTHR46112:SF2">
    <property type="entry name" value="XAA-PRO AMINOPEPTIDASE P-RELATED"/>
    <property type="match status" value="1"/>
</dbReference>
<dbReference type="SUPFAM" id="SSF55920">
    <property type="entry name" value="Creatinase/aminopeptidase"/>
    <property type="match status" value="1"/>
</dbReference>
<keyword evidence="3" id="KW-0378">Hydrolase</keyword>
<evidence type="ECO:0000313" key="3">
    <source>
        <dbReference type="EMBL" id="HDL60516.1"/>
    </source>
</evidence>
<dbReference type="Proteomes" id="UP000886381">
    <property type="component" value="Unassembled WGS sequence"/>
</dbReference>
<dbReference type="PANTHER" id="PTHR46112">
    <property type="entry name" value="AMINOPEPTIDASE"/>
    <property type="match status" value="1"/>
</dbReference>
<organism evidence="3">
    <name type="scientific">candidate division WOR-3 bacterium</name>
    <dbReference type="NCBI Taxonomy" id="2052148"/>
    <lineage>
        <taxon>Bacteria</taxon>
        <taxon>Bacteria division WOR-3</taxon>
    </lineage>
</organism>
<dbReference type="Pfam" id="PF00557">
    <property type="entry name" value="Peptidase_M24"/>
    <property type="match status" value="1"/>
</dbReference>
<protein>
    <submittedName>
        <fullName evidence="3">Aminopeptidase P family protein</fullName>
    </submittedName>
</protein>
<dbReference type="InterPro" id="IPR000994">
    <property type="entry name" value="Pept_M24"/>
</dbReference>
<dbReference type="InterPro" id="IPR029149">
    <property type="entry name" value="Creatin/AminoP/Spt16_N"/>
</dbReference>
<accession>A0A7V0LV24</accession>
<dbReference type="Gene3D" id="3.40.350.10">
    <property type="entry name" value="Creatinase/prolidase N-terminal domain"/>
    <property type="match status" value="1"/>
</dbReference>
<dbReference type="GO" id="GO:0004177">
    <property type="term" value="F:aminopeptidase activity"/>
    <property type="evidence" value="ECO:0007669"/>
    <property type="project" value="UniProtKB-KW"/>
</dbReference>
<feature type="domain" description="Creatinase N-terminal" evidence="2">
    <location>
        <begin position="3"/>
        <end position="124"/>
    </location>
</feature>
<sequence>MERIDKIKSIMGQKEIDLAIIHNPLEIFYFTGNMVQGMLFIPLEEDPVLFIRRPKERPIKKTLTYQYIDRLGEILSYPLSWKNIKQIGVEKDITTLSMLERIKKILPHGKFEDISLEIRSLRMIKDKEEINKIRKAGKIIDSLFAKAKDLINEGITERDLALELEYISKQMGNIGIYRMRNKDNETSFAHILSGANTLVSSYLDAPTGGMGISSAFPQGPSHRKFKKGEPIGIDIMINYDGYIADATRTFVIGEIPDKLKLLNQKLMEIVSSLKENLIPGNTAEEVALKALETAKKLGVDDIFMGIGRDRVKFIGHGVGLEVDEFPFIMKGFKIPLRENVVVAVEPKLM</sequence>